<keyword evidence="3" id="KW-1185">Reference proteome</keyword>
<evidence type="ECO:0000313" key="2">
    <source>
        <dbReference type="EMBL" id="OYR13317.1"/>
    </source>
</evidence>
<accession>A0A256FEL4</accession>
<comment type="caution">
    <text evidence="2">The sequence shown here is derived from an EMBL/GenBank/DDBJ whole genome shotgun (WGS) entry which is preliminary data.</text>
</comment>
<name>A0A256FEL4_9HYPH</name>
<feature type="region of interest" description="Disordered" evidence="1">
    <location>
        <begin position="44"/>
        <end position="63"/>
    </location>
</feature>
<evidence type="ECO:0000313" key="3">
    <source>
        <dbReference type="Proteomes" id="UP000216478"/>
    </source>
</evidence>
<dbReference type="EMBL" id="NNRL01000158">
    <property type="protein sequence ID" value="OYR13317.1"/>
    <property type="molecule type" value="Genomic_DNA"/>
</dbReference>
<dbReference type="AlphaFoldDB" id="A0A256FEL4"/>
<evidence type="ECO:0000256" key="1">
    <source>
        <dbReference type="SAM" id="MobiDB-lite"/>
    </source>
</evidence>
<gene>
    <name evidence="2" type="ORF">CEV33_1042</name>
</gene>
<organism evidence="2 3">
    <name type="scientific">Brucella grignonensis</name>
    <dbReference type="NCBI Taxonomy" id="94627"/>
    <lineage>
        <taxon>Bacteria</taxon>
        <taxon>Pseudomonadati</taxon>
        <taxon>Pseudomonadota</taxon>
        <taxon>Alphaproteobacteria</taxon>
        <taxon>Hyphomicrobiales</taxon>
        <taxon>Brucellaceae</taxon>
        <taxon>Brucella/Ochrobactrum group</taxon>
        <taxon>Brucella</taxon>
    </lineage>
</organism>
<sequence>MKLERHLADRDASFAAYRQASDREQSARAEYGLVGGFAASRLKAHPGSQTTYPGAPDPKPTATTQERISAPVEAAKRALQVASAARERAGEHQDKFAFLENILEWLRRTAAPGGHFREARIDPALVKTKGPLATEVTKIRARIAEIEATFAKVERAPVPADDLRSRAFAEIDRIAETGVLKVHPSNRTGTPLGLAQKLSIALVGENSLIGTGGSEVLVWLLRDDLKGAVAAMINALPQAGAMSDDERETAFADLAAARLKLERIEECLIATAAVDGLAIARRFDLDPRAYLNIEA</sequence>
<proteinExistence type="predicted"/>
<reference evidence="2 3" key="1">
    <citation type="submission" date="2017-07" db="EMBL/GenBank/DDBJ databases">
        <title>Phylogenetic study on the rhizospheric bacterium Ochrobactrum sp. A44.</title>
        <authorList>
            <person name="Krzyzanowska D.M."/>
            <person name="Ossowicki A."/>
            <person name="Rajewska M."/>
            <person name="Maciag T."/>
            <person name="Kaczynski Z."/>
            <person name="Czerwicka M."/>
            <person name="Jafra S."/>
        </authorList>
    </citation>
    <scope>NUCLEOTIDE SEQUENCE [LARGE SCALE GENOMIC DNA]</scope>
    <source>
        <strain evidence="2 3">OgA9a</strain>
    </source>
</reference>
<protein>
    <submittedName>
        <fullName evidence="2">Uncharacterized protein</fullName>
    </submittedName>
</protein>
<dbReference type="Proteomes" id="UP000216478">
    <property type="component" value="Unassembled WGS sequence"/>
</dbReference>